<evidence type="ECO:0000313" key="1">
    <source>
        <dbReference type="EMBL" id="ALA59795.1"/>
    </source>
</evidence>
<sequence>MFRLQLDDQSTDGCRILCLGAHADDIEIGCGGTILRLLRAYPNADVCWVVFSAPGIRRREARNSADGFLAACRKKIVLVKNFRESFFPFRGEAIKDCFEDIKTRFSPDLILTHYRHDLHQDHRVISEFTWNTFRKHLILEYEIPKYDGDLGTPNTFVSLDADICKEKVAHLFRYFTTQRNKQWFTEDLFLSLLRLRGIEANSSTKYAEAFYCRKWVL</sequence>
<dbReference type="GO" id="GO:0016811">
    <property type="term" value="F:hydrolase activity, acting on carbon-nitrogen (but not peptide) bonds, in linear amides"/>
    <property type="evidence" value="ECO:0007669"/>
    <property type="project" value="TreeGrafter"/>
</dbReference>
<dbReference type="Gene3D" id="3.40.50.10320">
    <property type="entry name" value="LmbE-like"/>
    <property type="match status" value="1"/>
</dbReference>
<dbReference type="PANTHER" id="PTHR12993:SF30">
    <property type="entry name" value="N-ACETYL-ALPHA-D-GLUCOSAMINYL L-MALATE DEACETYLASE 1"/>
    <property type="match status" value="1"/>
</dbReference>
<name>A0A0K2GFQ3_NITMO</name>
<dbReference type="OrthoDB" id="9790023at2"/>
<accession>A0A0K2GFQ3</accession>
<dbReference type="KEGG" id="nmv:NITMOv2_3403"/>
<protein>
    <submittedName>
        <fullName evidence="1">Putative LmbE-like protein</fullName>
    </submittedName>
</protein>
<dbReference type="InterPro" id="IPR003737">
    <property type="entry name" value="GlcNAc_PI_deacetylase-related"/>
</dbReference>
<dbReference type="RefSeq" id="WP_053380748.1">
    <property type="nucleotide sequence ID" value="NZ_CP011801.1"/>
</dbReference>
<dbReference type="InterPro" id="IPR024078">
    <property type="entry name" value="LmbE-like_dom_sf"/>
</dbReference>
<gene>
    <name evidence="1" type="ORF">NITMOv2_3403</name>
</gene>
<dbReference type="SUPFAM" id="SSF102588">
    <property type="entry name" value="LmbE-like"/>
    <property type="match status" value="1"/>
</dbReference>
<keyword evidence="2" id="KW-1185">Reference proteome</keyword>
<dbReference type="STRING" id="42253.NITMOv2_3403"/>
<reference evidence="1 2" key="1">
    <citation type="journal article" date="2015" name="Proc. Natl. Acad. Sci. U.S.A.">
        <title>Expanded metabolic versatility of ubiquitous nitrite-oxidizing bacteria from the genus Nitrospira.</title>
        <authorList>
            <person name="Koch H."/>
            <person name="Lucker S."/>
            <person name="Albertsen M."/>
            <person name="Kitzinger K."/>
            <person name="Herbold C."/>
            <person name="Spieck E."/>
            <person name="Nielsen P.H."/>
            <person name="Wagner M."/>
            <person name="Daims H."/>
        </authorList>
    </citation>
    <scope>NUCLEOTIDE SEQUENCE [LARGE SCALE GENOMIC DNA]</scope>
    <source>
        <strain evidence="1 2">NSP M-1</strain>
    </source>
</reference>
<evidence type="ECO:0000313" key="2">
    <source>
        <dbReference type="Proteomes" id="UP000069205"/>
    </source>
</evidence>
<dbReference type="PATRIC" id="fig|42253.5.peg.3357"/>
<dbReference type="EMBL" id="CP011801">
    <property type="protein sequence ID" value="ALA59795.1"/>
    <property type="molecule type" value="Genomic_DNA"/>
</dbReference>
<proteinExistence type="predicted"/>
<dbReference type="Proteomes" id="UP000069205">
    <property type="component" value="Chromosome"/>
</dbReference>
<dbReference type="Pfam" id="PF02585">
    <property type="entry name" value="PIG-L"/>
    <property type="match status" value="1"/>
</dbReference>
<organism evidence="1 2">
    <name type="scientific">Nitrospira moscoviensis</name>
    <dbReference type="NCBI Taxonomy" id="42253"/>
    <lineage>
        <taxon>Bacteria</taxon>
        <taxon>Pseudomonadati</taxon>
        <taxon>Nitrospirota</taxon>
        <taxon>Nitrospiria</taxon>
        <taxon>Nitrospirales</taxon>
        <taxon>Nitrospiraceae</taxon>
        <taxon>Nitrospira</taxon>
    </lineage>
</organism>
<dbReference type="AlphaFoldDB" id="A0A0K2GFQ3"/>
<dbReference type="PANTHER" id="PTHR12993">
    <property type="entry name" value="N-ACETYLGLUCOSAMINYL-PHOSPHATIDYLINOSITOL DE-N-ACETYLASE-RELATED"/>
    <property type="match status" value="1"/>
</dbReference>